<proteinExistence type="predicted"/>
<dbReference type="EMBL" id="KQ417319">
    <property type="protein sequence ID" value="KOF92487.1"/>
    <property type="molecule type" value="Genomic_DNA"/>
</dbReference>
<accession>A0A0L8HTG1</accession>
<reference evidence="1" key="1">
    <citation type="submission" date="2015-07" db="EMBL/GenBank/DDBJ databases">
        <title>MeaNS - Measles Nucleotide Surveillance Program.</title>
        <authorList>
            <person name="Tran T."/>
            <person name="Druce J."/>
        </authorList>
    </citation>
    <scope>NUCLEOTIDE SEQUENCE</scope>
    <source>
        <strain evidence="1">UCB-OBI-ISO-001</strain>
        <tissue evidence="1">Gonad</tissue>
    </source>
</reference>
<name>A0A0L8HTG1_OCTBM</name>
<protein>
    <submittedName>
        <fullName evidence="1">Uncharacterized protein</fullName>
    </submittedName>
</protein>
<evidence type="ECO:0000313" key="1">
    <source>
        <dbReference type="EMBL" id="KOF92487.1"/>
    </source>
</evidence>
<gene>
    <name evidence="1" type="ORF">OCBIM_22006435mg</name>
</gene>
<dbReference type="AlphaFoldDB" id="A0A0L8HTG1"/>
<organism evidence="1">
    <name type="scientific">Octopus bimaculoides</name>
    <name type="common">California two-spotted octopus</name>
    <dbReference type="NCBI Taxonomy" id="37653"/>
    <lineage>
        <taxon>Eukaryota</taxon>
        <taxon>Metazoa</taxon>
        <taxon>Spiralia</taxon>
        <taxon>Lophotrochozoa</taxon>
        <taxon>Mollusca</taxon>
        <taxon>Cephalopoda</taxon>
        <taxon>Coleoidea</taxon>
        <taxon>Octopodiformes</taxon>
        <taxon>Octopoda</taxon>
        <taxon>Incirrata</taxon>
        <taxon>Octopodidae</taxon>
        <taxon>Octopus</taxon>
    </lineage>
</organism>
<sequence length="60" mass="7203">MAALCHSAINSWSLERVIFSPPHYNHHHHHHNNEMRQLGVDDQSLAHRDIQTLFFFLCWR</sequence>